<dbReference type="PANTHER" id="PTHR42760">
    <property type="entry name" value="SHORT-CHAIN DEHYDROGENASES/REDUCTASES FAMILY MEMBER"/>
    <property type="match status" value="1"/>
</dbReference>
<dbReference type="PRINTS" id="PR00081">
    <property type="entry name" value="GDHRDH"/>
</dbReference>
<keyword evidence="2" id="KW-0560">Oxidoreductase</keyword>
<sequence>MTGGLLVTGGSGAIGGALCRIAARQHPVWVGYGAGAARARALAAEIAEAGGRAEPVALPLQDPAALETALAALPEPPASLALCAWPAPFVAPFGRQGEDLALQAAALAGCHALIATAWRLWWRRAGGGHVLAVLSAASEPPVARHMAAYVAQKAALRALLAAAAAELGPAGLRVSVVAPGFVETPMLGAFDPRLLERARADAGGRFLPPERVAQALVAALDAPPPAGTVQDIHLAEEVESDEKQTA</sequence>
<accession>A0AAX1UF55</accession>
<dbReference type="EMBL" id="QWGP01000044">
    <property type="protein sequence ID" value="RHZ90864.1"/>
    <property type="molecule type" value="Genomic_DNA"/>
</dbReference>
<protein>
    <submittedName>
        <fullName evidence="3">SDR family oxidoreductase</fullName>
    </submittedName>
</protein>
<dbReference type="Pfam" id="PF13561">
    <property type="entry name" value="adh_short_C2"/>
    <property type="match status" value="1"/>
</dbReference>
<evidence type="ECO:0000313" key="4">
    <source>
        <dbReference type="Proteomes" id="UP000266305"/>
    </source>
</evidence>
<gene>
    <name evidence="3" type="ORF">D1114_21925</name>
</gene>
<comment type="similarity">
    <text evidence="1">Belongs to the short-chain dehydrogenases/reductases (SDR) family.</text>
</comment>
<dbReference type="Proteomes" id="UP000266305">
    <property type="component" value="Unassembled WGS sequence"/>
</dbReference>
<dbReference type="InterPro" id="IPR036291">
    <property type="entry name" value="NAD(P)-bd_dom_sf"/>
</dbReference>
<reference evidence="3 4" key="1">
    <citation type="submission" date="2018-08" db="EMBL/GenBank/DDBJ databases">
        <title>Draft genome sequence of Rhodobacter sphaeroides FY.</title>
        <authorList>
            <person name="Rayyan A."/>
            <person name="Meyer T.E."/>
            <person name="Kyndt J.A."/>
        </authorList>
    </citation>
    <scope>NUCLEOTIDE SEQUENCE [LARGE SCALE GENOMIC DNA]</scope>
    <source>
        <strain evidence="3 4">FY</strain>
    </source>
</reference>
<proteinExistence type="inferred from homology"/>
<dbReference type="Gene3D" id="3.40.50.720">
    <property type="entry name" value="NAD(P)-binding Rossmann-like Domain"/>
    <property type="match status" value="1"/>
</dbReference>
<dbReference type="InterPro" id="IPR002347">
    <property type="entry name" value="SDR_fam"/>
</dbReference>
<dbReference type="PANTHER" id="PTHR42760:SF133">
    <property type="entry name" value="3-OXOACYL-[ACYL-CARRIER-PROTEIN] REDUCTASE"/>
    <property type="match status" value="1"/>
</dbReference>
<dbReference type="GO" id="GO:0016616">
    <property type="term" value="F:oxidoreductase activity, acting on the CH-OH group of donors, NAD or NADP as acceptor"/>
    <property type="evidence" value="ECO:0007669"/>
    <property type="project" value="TreeGrafter"/>
</dbReference>
<evidence type="ECO:0000256" key="1">
    <source>
        <dbReference type="ARBA" id="ARBA00006484"/>
    </source>
</evidence>
<comment type="caution">
    <text evidence="3">The sequence shown here is derived from an EMBL/GenBank/DDBJ whole genome shotgun (WGS) entry which is preliminary data.</text>
</comment>
<evidence type="ECO:0000313" key="3">
    <source>
        <dbReference type="EMBL" id="RHZ90864.1"/>
    </source>
</evidence>
<name>A0AAX1UF55_CERSP</name>
<dbReference type="RefSeq" id="WP_119001470.1">
    <property type="nucleotide sequence ID" value="NZ_QWGP01000044.1"/>
</dbReference>
<evidence type="ECO:0000256" key="2">
    <source>
        <dbReference type="ARBA" id="ARBA00023002"/>
    </source>
</evidence>
<organism evidence="3 4">
    <name type="scientific">Cereibacter sphaeroides</name>
    <name type="common">Rhodobacter sphaeroides</name>
    <dbReference type="NCBI Taxonomy" id="1063"/>
    <lineage>
        <taxon>Bacteria</taxon>
        <taxon>Pseudomonadati</taxon>
        <taxon>Pseudomonadota</taxon>
        <taxon>Alphaproteobacteria</taxon>
        <taxon>Rhodobacterales</taxon>
        <taxon>Paracoccaceae</taxon>
        <taxon>Cereibacter</taxon>
    </lineage>
</organism>
<dbReference type="SUPFAM" id="SSF51735">
    <property type="entry name" value="NAD(P)-binding Rossmann-fold domains"/>
    <property type="match status" value="1"/>
</dbReference>
<dbReference type="AlphaFoldDB" id="A0AAX1UF55"/>